<evidence type="ECO:0000256" key="14">
    <source>
        <dbReference type="SAM" id="SignalP"/>
    </source>
</evidence>
<dbReference type="AlphaFoldDB" id="A0A1I4REG7"/>
<protein>
    <submittedName>
        <fullName evidence="17">Outer membrane receptor for ferrienterochelin and colicins</fullName>
    </submittedName>
</protein>
<dbReference type="PROSITE" id="PS52016">
    <property type="entry name" value="TONB_DEPENDENT_REC_3"/>
    <property type="match status" value="1"/>
</dbReference>
<keyword evidence="10 17" id="KW-0675">Receptor</keyword>
<dbReference type="CDD" id="cd01347">
    <property type="entry name" value="ligand_gated_channel"/>
    <property type="match status" value="1"/>
</dbReference>
<keyword evidence="6 14" id="KW-0732">Signal</keyword>
<keyword evidence="5 12" id="KW-0812">Transmembrane</keyword>
<dbReference type="InterPro" id="IPR039426">
    <property type="entry name" value="TonB-dep_rcpt-like"/>
</dbReference>
<feature type="domain" description="TonB-dependent receptor-like beta-barrel" evidence="15">
    <location>
        <begin position="253"/>
        <end position="624"/>
    </location>
</feature>
<name>A0A1I4REG7_9BURK</name>
<keyword evidence="9 12" id="KW-0472">Membrane</keyword>
<dbReference type="Pfam" id="PF00593">
    <property type="entry name" value="TonB_dep_Rec_b-barrel"/>
    <property type="match status" value="1"/>
</dbReference>
<dbReference type="OrthoDB" id="183532at2"/>
<evidence type="ECO:0000259" key="15">
    <source>
        <dbReference type="Pfam" id="PF00593"/>
    </source>
</evidence>
<feature type="chain" id="PRO_5011710746" evidence="14">
    <location>
        <begin position="23"/>
        <end position="653"/>
    </location>
</feature>
<dbReference type="STRING" id="758825.SAMN02982985_04276"/>
<sequence>MSITKKTLVMAIASIGFQPVYAADAASSAVSGDVEQVVVTATLRAHTIASAPAFMSVVTAEDIAKSPVNSLADLLRETVGVSNLADGTGRDEIIIRGLAGKYTLMLVNGKRLSSGGALWRGSDFDFNSIPLSSIKRVEIVRGPMAALYGSDAIGGVVNIITKAPTKDWKSSVSGEYRSIASGDEGSEYRLGASTSGAINDRLSLSISGETSDRDAWYATSAADTTRPPRLEEKNTRNLVSTLSYQLSDKQSIDLDLGYNNDKRPRGLYYYALNPRTQKESRDYRDQEMTRYTFGLTHRAEWDWGSTTAYVSREQATIDDYNSRYPTPQTRTLKEENTYAKMYANFALGSNAISAGVDLRKQVIKDPLTYLVSGQHKTNNQALFVEDEIALSKDLSLTLAGRADHADSFGNHYSPKAYLTYQASSAVTVKGGVSKAFKAPEAYQLSKEYSVISCGGSCYLGGNPDLQPEKSLNYEFGVELHQQHWNLTAAVFKNDVDSMIIATYDGVANSRQWVNVAKAKTSGLEVQGDVDLNKAFSLSANYTRLKADYTDETGKEVKLENRPKNMAHVSLNWKPMDRLQTSLSAHYTGEQIYQGKTLPAYTRVDLALSGKVNDKLTVRTGVKNLTDVDLEKKSKDFLSFELGRNYYVSASYNF</sequence>
<dbReference type="Gene3D" id="2.40.170.20">
    <property type="entry name" value="TonB-dependent receptor, beta-barrel domain"/>
    <property type="match status" value="1"/>
</dbReference>
<dbReference type="PANTHER" id="PTHR30069">
    <property type="entry name" value="TONB-DEPENDENT OUTER MEMBRANE RECEPTOR"/>
    <property type="match status" value="1"/>
</dbReference>
<evidence type="ECO:0000313" key="18">
    <source>
        <dbReference type="Proteomes" id="UP000199470"/>
    </source>
</evidence>
<dbReference type="InterPro" id="IPR000531">
    <property type="entry name" value="Beta-barrel_TonB"/>
</dbReference>
<dbReference type="Gene3D" id="2.170.130.10">
    <property type="entry name" value="TonB-dependent receptor, plug domain"/>
    <property type="match status" value="1"/>
</dbReference>
<keyword evidence="3 12" id="KW-0813">Transport</keyword>
<evidence type="ECO:0000256" key="13">
    <source>
        <dbReference type="RuleBase" id="RU003357"/>
    </source>
</evidence>
<dbReference type="EMBL" id="FOTW01000022">
    <property type="protein sequence ID" value="SFM50313.1"/>
    <property type="molecule type" value="Genomic_DNA"/>
</dbReference>
<dbReference type="GO" id="GO:0009279">
    <property type="term" value="C:cell outer membrane"/>
    <property type="evidence" value="ECO:0007669"/>
    <property type="project" value="UniProtKB-SubCell"/>
</dbReference>
<evidence type="ECO:0000256" key="10">
    <source>
        <dbReference type="ARBA" id="ARBA00023170"/>
    </source>
</evidence>
<dbReference type="GO" id="GO:0044718">
    <property type="term" value="P:siderophore transmembrane transport"/>
    <property type="evidence" value="ECO:0007669"/>
    <property type="project" value="TreeGrafter"/>
</dbReference>
<feature type="signal peptide" evidence="14">
    <location>
        <begin position="1"/>
        <end position="22"/>
    </location>
</feature>
<dbReference type="GO" id="GO:0015344">
    <property type="term" value="F:siderophore uptake transmembrane transporter activity"/>
    <property type="evidence" value="ECO:0007669"/>
    <property type="project" value="TreeGrafter"/>
</dbReference>
<evidence type="ECO:0000256" key="1">
    <source>
        <dbReference type="ARBA" id="ARBA00004571"/>
    </source>
</evidence>
<comment type="similarity">
    <text evidence="2 12 13">Belongs to the TonB-dependent receptor family.</text>
</comment>
<evidence type="ECO:0000256" key="9">
    <source>
        <dbReference type="ARBA" id="ARBA00023136"/>
    </source>
</evidence>
<keyword evidence="4 12" id="KW-1134">Transmembrane beta strand</keyword>
<reference evidence="17 18" key="1">
    <citation type="submission" date="2016-10" db="EMBL/GenBank/DDBJ databases">
        <authorList>
            <person name="de Groot N.N."/>
        </authorList>
    </citation>
    <scope>NUCLEOTIDE SEQUENCE [LARGE SCALE GENOMIC DNA]</scope>
    <source>
        <strain evidence="17 18">ATCC 43154</strain>
    </source>
</reference>
<dbReference type="PANTHER" id="PTHR30069:SF53">
    <property type="entry name" value="COLICIN I RECEPTOR-RELATED"/>
    <property type="match status" value="1"/>
</dbReference>
<dbReference type="InterPro" id="IPR036942">
    <property type="entry name" value="Beta-barrel_TonB_sf"/>
</dbReference>
<feature type="domain" description="TonB-dependent receptor plug" evidence="16">
    <location>
        <begin position="49"/>
        <end position="156"/>
    </location>
</feature>
<keyword evidence="7" id="KW-0406">Ion transport</keyword>
<comment type="subcellular location">
    <subcellularLocation>
        <location evidence="1 12">Cell outer membrane</location>
        <topology evidence="1 12">Multi-pass membrane protein</topology>
    </subcellularLocation>
</comment>
<dbReference type="InterPro" id="IPR037066">
    <property type="entry name" value="Plug_dom_sf"/>
</dbReference>
<keyword evidence="18" id="KW-1185">Reference proteome</keyword>
<evidence type="ECO:0000256" key="12">
    <source>
        <dbReference type="PROSITE-ProRule" id="PRU01360"/>
    </source>
</evidence>
<dbReference type="SUPFAM" id="SSF56935">
    <property type="entry name" value="Porins"/>
    <property type="match status" value="1"/>
</dbReference>
<evidence type="ECO:0000313" key="17">
    <source>
        <dbReference type="EMBL" id="SFM50313.1"/>
    </source>
</evidence>
<evidence type="ECO:0000256" key="8">
    <source>
        <dbReference type="ARBA" id="ARBA00023077"/>
    </source>
</evidence>
<evidence type="ECO:0000256" key="4">
    <source>
        <dbReference type="ARBA" id="ARBA00022452"/>
    </source>
</evidence>
<evidence type="ECO:0000256" key="2">
    <source>
        <dbReference type="ARBA" id="ARBA00009810"/>
    </source>
</evidence>
<keyword evidence="8 13" id="KW-0798">TonB box</keyword>
<evidence type="ECO:0000256" key="7">
    <source>
        <dbReference type="ARBA" id="ARBA00023065"/>
    </source>
</evidence>
<evidence type="ECO:0000256" key="6">
    <source>
        <dbReference type="ARBA" id="ARBA00022729"/>
    </source>
</evidence>
<evidence type="ECO:0000256" key="3">
    <source>
        <dbReference type="ARBA" id="ARBA00022448"/>
    </source>
</evidence>
<organism evidence="17 18">
    <name type="scientific">Rugamonas rubra</name>
    <dbReference type="NCBI Taxonomy" id="758825"/>
    <lineage>
        <taxon>Bacteria</taxon>
        <taxon>Pseudomonadati</taxon>
        <taxon>Pseudomonadota</taxon>
        <taxon>Betaproteobacteria</taxon>
        <taxon>Burkholderiales</taxon>
        <taxon>Oxalobacteraceae</taxon>
        <taxon>Telluria group</taxon>
        <taxon>Rugamonas</taxon>
    </lineage>
</organism>
<evidence type="ECO:0000256" key="5">
    <source>
        <dbReference type="ARBA" id="ARBA00022692"/>
    </source>
</evidence>
<evidence type="ECO:0000256" key="11">
    <source>
        <dbReference type="ARBA" id="ARBA00023237"/>
    </source>
</evidence>
<gene>
    <name evidence="17" type="ORF">SAMN02982985_04276</name>
</gene>
<keyword evidence="11 12" id="KW-0998">Cell outer membrane</keyword>
<dbReference type="Proteomes" id="UP000199470">
    <property type="component" value="Unassembled WGS sequence"/>
</dbReference>
<evidence type="ECO:0000259" key="16">
    <source>
        <dbReference type="Pfam" id="PF07715"/>
    </source>
</evidence>
<proteinExistence type="inferred from homology"/>
<dbReference type="InterPro" id="IPR012910">
    <property type="entry name" value="Plug_dom"/>
</dbReference>
<accession>A0A1I4REG7</accession>
<dbReference type="Pfam" id="PF07715">
    <property type="entry name" value="Plug"/>
    <property type="match status" value="1"/>
</dbReference>